<dbReference type="AlphaFoldDB" id="A0A9D3YDN2"/>
<comment type="caution">
    <text evidence="2">The sequence shown here is derived from an EMBL/GenBank/DDBJ whole genome shotgun (WGS) entry which is preliminary data.</text>
</comment>
<evidence type="ECO:0000313" key="3">
    <source>
        <dbReference type="Proteomes" id="UP000828390"/>
    </source>
</evidence>
<reference evidence="2" key="2">
    <citation type="submission" date="2020-11" db="EMBL/GenBank/DDBJ databases">
        <authorList>
            <person name="McCartney M.A."/>
            <person name="Auch B."/>
            <person name="Kono T."/>
            <person name="Mallez S."/>
            <person name="Becker A."/>
            <person name="Gohl D.M."/>
            <person name="Silverstein K.A.T."/>
            <person name="Koren S."/>
            <person name="Bechman K.B."/>
            <person name="Herman A."/>
            <person name="Abrahante J.E."/>
            <person name="Garbe J."/>
        </authorList>
    </citation>
    <scope>NUCLEOTIDE SEQUENCE</scope>
    <source>
        <strain evidence="2">Duluth1</strain>
        <tissue evidence="2">Whole animal</tissue>
    </source>
</reference>
<feature type="compositionally biased region" description="Acidic residues" evidence="1">
    <location>
        <begin position="11"/>
        <end position="23"/>
    </location>
</feature>
<feature type="region of interest" description="Disordered" evidence="1">
    <location>
        <begin position="1"/>
        <end position="40"/>
    </location>
</feature>
<dbReference type="Proteomes" id="UP000828390">
    <property type="component" value="Unassembled WGS sequence"/>
</dbReference>
<dbReference type="EMBL" id="JAIWYP010000016">
    <property type="protein sequence ID" value="KAH3698638.1"/>
    <property type="molecule type" value="Genomic_DNA"/>
</dbReference>
<keyword evidence="3" id="KW-1185">Reference proteome</keyword>
<name>A0A9D3YDN2_DREPO</name>
<proteinExistence type="predicted"/>
<accession>A0A9D3YDN2</accession>
<protein>
    <submittedName>
        <fullName evidence="2">Uncharacterized protein</fullName>
    </submittedName>
</protein>
<evidence type="ECO:0000313" key="2">
    <source>
        <dbReference type="EMBL" id="KAH3698638.1"/>
    </source>
</evidence>
<reference evidence="2" key="1">
    <citation type="journal article" date="2019" name="bioRxiv">
        <title>The Genome of the Zebra Mussel, Dreissena polymorpha: A Resource for Invasive Species Research.</title>
        <authorList>
            <person name="McCartney M.A."/>
            <person name="Auch B."/>
            <person name="Kono T."/>
            <person name="Mallez S."/>
            <person name="Zhang Y."/>
            <person name="Obille A."/>
            <person name="Becker A."/>
            <person name="Abrahante J.E."/>
            <person name="Garbe J."/>
            <person name="Badalamenti J.P."/>
            <person name="Herman A."/>
            <person name="Mangelson H."/>
            <person name="Liachko I."/>
            <person name="Sullivan S."/>
            <person name="Sone E.D."/>
            <person name="Koren S."/>
            <person name="Silverstein K.A.T."/>
            <person name="Beckman K.B."/>
            <person name="Gohl D.M."/>
        </authorList>
    </citation>
    <scope>NUCLEOTIDE SEQUENCE</scope>
    <source>
        <strain evidence="2">Duluth1</strain>
        <tissue evidence="2">Whole animal</tissue>
    </source>
</reference>
<sequence length="56" mass="6881">MRLIQNVEYFSPDDDDDDWEEEEDYRRKSEEEKEEDKENMVGYNDRKVVLLNPVLL</sequence>
<organism evidence="2 3">
    <name type="scientific">Dreissena polymorpha</name>
    <name type="common">Zebra mussel</name>
    <name type="synonym">Mytilus polymorpha</name>
    <dbReference type="NCBI Taxonomy" id="45954"/>
    <lineage>
        <taxon>Eukaryota</taxon>
        <taxon>Metazoa</taxon>
        <taxon>Spiralia</taxon>
        <taxon>Lophotrochozoa</taxon>
        <taxon>Mollusca</taxon>
        <taxon>Bivalvia</taxon>
        <taxon>Autobranchia</taxon>
        <taxon>Heteroconchia</taxon>
        <taxon>Euheterodonta</taxon>
        <taxon>Imparidentia</taxon>
        <taxon>Neoheterodontei</taxon>
        <taxon>Myida</taxon>
        <taxon>Dreissenoidea</taxon>
        <taxon>Dreissenidae</taxon>
        <taxon>Dreissena</taxon>
    </lineage>
</organism>
<gene>
    <name evidence="2" type="ORF">DPMN_086182</name>
</gene>
<feature type="compositionally biased region" description="Basic and acidic residues" evidence="1">
    <location>
        <begin position="24"/>
        <end position="40"/>
    </location>
</feature>
<evidence type="ECO:0000256" key="1">
    <source>
        <dbReference type="SAM" id="MobiDB-lite"/>
    </source>
</evidence>